<evidence type="ECO:0008006" key="4">
    <source>
        <dbReference type="Google" id="ProtNLM"/>
    </source>
</evidence>
<dbReference type="GO" id="GO:0016592">
    <property type="term" value="C:mediator complex"/>
    <property type="evidence" value="ECO:0007669"/>
    <property type="project" value="TreeGrafter"/>
</dbReference>
<feature type="region of interest" description="Disordered" evidence="1">
    <location>
        <begin position="1"/>
        <end position="36"/>
    </location>
</feature>
<gene>
    <name evidence="2" type="ORF">BQ4739_LOCUS1069</name>
</gene>
<evidence type="ECO:0000313" key="3">
    <source>
        <dbReference type="Proteomes" id="UP000256970"/>
    </source>
</evidence>
<dbReference type="AlphaFoldDB" id="A0A383V6H9"/>
<feature type="compositionally biased region" description="Low complexity" evidence="1">
    <location>
        <begin position="951"/>
        <end position="969"/>
    </location>
</feature>
<name>A0A383V6H9_TETOB</name>
<feature type="compositionally biased region" description="Low complexity" evidence="1">
    <location>
        <begin position="895"/>
        <end position="925"/>
    </location>
</feature>
<organism evidence="2 3">
    <name type="scientific">Tetradesmus obliquus</name>
    <name type="common">Green alga</name>
    <name type="synonym">Acutodesmus obliquus</name>
    <dbReference type="NCBI Taxonomy" id="3088"/>
    <lineage>
        <taxon>Eukaryota</taxon>
        <taxon>Viridiplantae</taxon>
        <taxon>Chlorophyta</taxon>
        <taxon>core chlorophytes</taxon>
        <taxon>Chlorophyceae</taxon>
        <taxon>CS clade</taxon>
        <taxon>Sphaeropleales</taxon>
        <taxon>Scenedesmaceae</taxon>
        <taxon>Tetradesmus</taxon>
    </lineage>
</organism>
<dbReference type="GO" id="GO:0045944">
    <property type="term" value="P:positive regulation of transcription by RNA polymerase II"/>
    <property type="evidence" value="ECO:0007669"/>
    <property type="project" value="TreeGrafter"/>
</dbReference>
<feature type="region of interest" description="Disordered" evidence="1">
    <location>
        <begin position="879"/>
        <end position="969"/>
    </location>
</feature>
<dbReference type="InterPro" id="IPR035441">
    <property type="entry name" value="TFIIS/LEDGF_dom_sf"/>
</dbReference>
<dbReference type="PANTHER" id="PTHR46007:SF8">
    <property type="entry name" value="C2H2-TYPE DOMAIN-CONTAINING PROTEIN"/>
    <property type="match status" value="1"/>
</dbReference>
<keyword evidence="3" id="KW-1185">Reference proteome</keyword>
<sequence>MIGLAPAALPDPASSDAMEQQGPSTTPSSTPPAEQAADLAAVQAALQAHVQQLQQLVPAAVLIDSESKLELLEQLQESLSSAQALVDAVAEQQRLTGRDPLTPAAFAAALAHAPWAYEEDDEGLAPLSPASKGTAAGVNVAATSDDSGSESDDDQRGTAEAYGELSAAGRQQLLAVMGVADALDRSQLIGLAHIAKCSPHHVRSLFSELRTRLRNHAAAAARRASKAAAAEAAAEAAAAAAAAGEAGAQQQQQQQQQPWMSSHPGYYAPPLFLQQQQQEAAGSGSWQAGRSSSNPAAAAAAAAGPASPALGPASARLSASIASQRERLAKLLDAETGVIVSGGRFLGLLGSLTTWAARSSALAALAASYSNSNPSSRQGSSSSKPRGAGVGSCGASAAVRGQLASSRLLDVLEGWLGQARKEQQTSLLRQLLQVLPAISLSSALLQSSPLAAAVAQLHSHPNAAVAAAARAASLAWAATTGQAAPPGLAGKQHAGLAAAAAQYAAPGGLIQCGGGPAGRAVSGSAKRRVTLAVKRQLQEMELTGDLKPHTAAAAAAGNGAIAGGGTAGAPGGGQLGSAATGTAAAAAAAAASRPAVLSSSLKKPSKRAGAAPAAGTAAAAAAAAAGSQPVQGQTPASQASRRLAVLGGSKPAGGLQGQQRQQQPAAQAWAALPQQQRLHAMAQHGRAPASFLAAAGAVAGEVTQAVQAYDAAVQRWQLARCSAAAREQQAAEAAHAALAAQPQGPSDAWLWSGDSGTAAAAGGGLDVAVWRQPPPAVPDAALVGVAAGGASQLAPKDASGWRERCEAAAALHQQQGRDAAAAADPLEPDQAAAAAAAAATSSAAGGAAAVVPLVPVAEAEAARERISLWLAGIRLPCHISRPPTSAEISRERQRQQQAAMQAEHGQHQQQQQQAAMQAEYGQQQQEMLPADYGQQQQTPMAAPPQHPVQFQQHYQDAAPQVQQQLQPHHHPQYLQQQQQQHVVAVQQQQLPQVLQYQLPHHQQAAMQPLQQQPYLQVQQQYHPHYQQPVQQQQQQQHIQVFALDPATQQPQLTLLPAQQPVLPQHAPAQPQVLQQVPPGYAAAGYQQQVLQPVVQMHPQAAQQQVVYVVGPHGMPQQMVQLPPQQQQQHDPHQQGYFPQGY</sequence>
<feature type="compositionally biased region" description="Low complexity" evidence="1">
    <location>
        <begin position="657"/>
        <end position="666"/>
    </location>
</feature>
<dbReference type="InterPro" id="IPR051647">
    <property type="entry name" value="Mediator_comp_sub12"/>
</dbReference>
<evidence type="ECO:0000256" key="1">
    <source>
        <dbReference type="SAM" id="MobiDB-lite"/>
    </source>
</evidence>
<protein>
    <recommendedName>
        <fullName evidence="4">TFIIS N-terminal domain-containing protein</fullName>
    </recommendedName>
</protein>
<feature type="region of interest" description="Disordered" evidence="1">
    <location>
        <begin position="136"/>
        <end position="159"/>
    </location>
</feature>
<dbReference type="SUPFAM" id="SSF47676">
    <property type="entry name" value="Conserved domain common to transcription factors TFIIS, elongin A, CRSP70"/>
    <property type="match status" value="1"/>
</dbReference>
<evidence type="ECO:0000313" key="2">
    <source>
        <dbReference type="EMBL" id="SZX60530.1"/>
    </source>
</evidence>
<dbReference type="Proteomes" id="UP000256970">
    <property type="component" value="Unassembled WGS sequence"/>
</dbReference>
<feature type="region of interest" description="Disordered" evidence="1">
    <location>
        <begin position="1120"/>
        <end position="1141"/>
    </location>
</feature>
<dbReference type="EMBL" id="FNXT01000073">
    <property type="protein sequence ID" value="SZX60530.1"/>
    <property type="molecule type" value="Genomic_DNA"/>
</dbReference>
<feature type="region of interest" description="Disordered" evidence="1">
    <location>
        <begin position="370"/>
        <end position="391"/>
    </location>
</feature>
<reference evidence="2 3" key="1">
    <citation type="submission" date="2016-10" db="EMBL/GenBank/DDBJ databases">
        <authorList>
            <person name="Cai Z."/>
        </authorList>
    </citation>
    <scope>NUCLEOTIDE SEQUENCE [LARGE SCALE GENOMIC DNA]</scope>
</reference>
<feature type="region of interest" description="Disordered" evidence="1">
    <location>
        <begin position="647"/>
        <end position="666"/>
    </location>
</feature>
<proteinExistence type="predicted"/>
<accession>A0A383V6H9</accession>
<dbReference type="PANTHER" id="PTHR46007">
    <property type="entry name" value="MEDIATOR OF RNA POLYMERASE II TRANSCRIPTION SUBUNIT 12"/>
    <property type="match status" value="1"/>
</dbReference>
<dbReference type="GO" id="GO:0003713">
    <property type="term" value="F:transcription coactivator activity"/>
    <property type="evidence" value="ECO:0007669"/>
    <property type="project" value="TreeGrafter"/>
</dbReference>
<dbReference type="STRING" id="3088.A0A383V6H9"/>